<gene>
    <name evidence="13" type="ORF">H8J70_02280</name>
</gene>
<dbReference type="RefSeq" id="WP_186502207.1">
    <property type="nucleotide sequence ID" value="NZ_JACOGK010000004.1"/>
</dbReference>
<feature type="transmembrane region" description="Helical" evidence="12">
    <location>
        <begin position="7"/>
        <end position="30"/>
    </location>
</feature>
<keyword evidence="7 12" id="KW-0812">Transmembrane</keyword>
<comment type="subcellular location">
    <subcellularLocation>
        <location evidence="1">Cell inner membrane</location>
        <topology evidence="1">Multi-pass membrane protein</topology>
    </subcellularLocation>
</comment>
<sequence>MDIRVVLYFLGRIAKALGLVLLIPAVIALIEQDGGLVPLFMAAVINFCLGWILEKKGNFASETLTGREGVAITGLAWILITFLGMLPYVFGGYLNVLDGTLECISGLSGTGATVLTDIEALPGSILIWRSLTHWFGGLGIVVIFVAVFPQLGRGMGHMIDAESTGPTSDRMMPRIREMAKALFLVYVVFTAAATAAYYFCGMSFLVALDHAFSTIATGGFSPYNDSVAHFDSPLIEGWITFFMIISSANFGLYVAAWRKGPKVILKDAEFRLYVCLVFVTTALMAWNLVSDLAYAPVEAFRQSLFQAASISSSTGFVSADFDTWPAFSRALLLFLMFCGGCAGSTAGGLKMTRLQLLVKSIYTLVRQKLAPRSVLVVHSNGSDYSEDVLYGVMRFFVMYVFLDTLWSVLFIWDGVPTLDAIGLSVSTMGSCGPAFGMVGPTCTYADLPVLSKIVVCISMLLGRLEMYPILALLMPAFWRRSGW</sequence>
<feature type="transmembrane region" description="Helical" evidence="12">
    <location>
        <begin position="181"/>
        <end position="199"/>
    </location>
</feature>
<evidence type="ECO:0000256" key="5">
    <source>
        <dbReference type="ARBA" id="ARBA00022519"/>
    </source>
</evidence>
<feature type="transmembrane region" description="Helical" evidence="12">
    <location>
        <begin position="238"/>
        <end position="258"/>
    </location>
</feature>
<dbReference type="InterPro" id="IPR003445">
    <property type="entry name" value="Cat_transpt"/>
</dbReference>
<feature type="transmembrane region" description="Helical" evidence="12">
    <location>
        <begin position="388"/>
        <end position="412"/>
    </location>
</feature>
<evidence type="ECO:0000313" key="13">
    <source>
        <dbReference type="EMBL" id="MBC3536085.1"/>
    </source>
</evidence>
<accession>A0ABR6VHC0</accession>
<comment type="caution">
    <text evidence="13">The sequence shown here is derived from an EMBL/GenBank/DDBJ whole genome shotgun (WGS) entry which is preliminary data.</text>
</comment>
<comment type="similarity">
    <text evidence="2">Belongs to the TrkH potassium transport family.</text>
</comment>
<evidence type="ECO:0000256" key="1">
    <source>
        <dbReference type="ARBA" id="ARBA00004429"/>
    </source>
</evidence>
<evidence type="ECO:0000256" key="10">
    <source>
        <dbReference type="ARBA" id="ARBA00023065"/>
    </source>
</evidence>
<organism evidence="13 14">
    <name type="scientific">Megasphaera hominis</name>
    <dbReference type="NCBI Taxonomy" id="159836"/>
    <lineage>
        <taxon>Bacteria</taxon>
        <taxon>Bacillati</taxon>
        <taxon>Bacillota</taxon>
        <taxon>Negativicutes</taxon>
        <taxon>Veillonellales</taxon>
        <taxon>Veillonellaceae</taxon>
        <taxon>Megasphaera</taxon>
    </lineage>
</organism>
<feature type="transmembrane region" description="Helical" evidence="12">
    <location>
        <begin position="36"/>
        <end position="53"/>
    </location>
</feature>
<evidence type="ECO:0000256" key="2">
    <source>
        <dbReference type="ARBA" id="ARBA00009137"/>
    </source>
</evidence>
<keyword evidence="8" id="KW-0630">Potassium</keyword>
<evidence type="ECO:0000256" key="6">
    <source>
        <dbReference type="ARBA" id="ARBA00022538"/>
    </source>
</evidence>
<evidence type="ECO:0000256" key="4">
    <source>
        <dbReference type="ARBA" id="ARBA00022475"/>
    </source>
</evidence>
<keyword evidence="10" id="KW-0406">Ion transport</keyword>
<reference evidence="13 14" key="1">
    <citation type="submission" date="2020-08" db="EMBL/GenBank/DDBJ databases">
        <authorList>
            <person name="Liu C."/>
            <person name="Sun Q."/>
        </authorList>
    </citation>
    <scope>NUCLEOTIDE SEQUENCE [LARGE SCALE GENOMIC DNA]</scope>
    <source>
        <strain evidence="13 14">NSJ-59</strain>
    </source>
</reference>
<keyword evidence="4" id="KW-1003">Cell membrane</keyword>
<dbReference type="PANTHER" id="PTHR32024">
    <property type="entry name" value="TRK SYSTEM POTASSIUM UPTAKE PROTEIN TRKG-RELATED"/>
    <property type="match status" value="1"/>
</dbReference>
<feature type="transmembrane region" description="Helical" evidence="12">
    <location>
        <begin position="270"/>
        <end position="289"/>
    </location>
</feature>
<evidence type="ECO:0000256" key="7">
    <source>
        <dbReference type="ARBA" id="ARBA00022692"/>
    </source>
</evidence>
<keyword evidence="6" id="KW-0633">Potassium transport</keyword>
<evidence type="ECO:0000256" key="11">
    <source>
        <dbReference type="ARBA" id="ARBA00023136"/>
    </source>
</evidence>
<keyword evidence="3" id="KW-0813">Transport</keyword>
<dbReference type="EMBL" id="JACOGK010000004">
    <property type="protein sequence ID" value="MBC3536085.1"/>
    <property type="molecule type" value="Genomic_DNA"/>
</dbReference>
<keyword evidence="14" id="KW-1185">Reference proteome</keyword>
<dbReference type="InterPro" id="IPR004772">
    <property type="entry name" value="TrkH"/>
</dbReference>
<evidence type="ECO:0000256" key="9">
    <source>
        <dbReference type="ARBA" id="ARBA00022989"/>
    </source>
</evidence>
<evidence type="ECO:0000256" key="3">
    <source>
        <dbReference type="ARBA" id="ARBA00022448"/>
    </source>
</evidence>
<dbReference type="Proteomes" id="UP000606870">
    <property type="component" value="Unassembled WGS sequence"/>
</dbReference>
<feature type="transmembrane region" description="Helical" evidence="12">
    <location>
        <begin position="330"/>
        <end position="349"/>
    </location>
</feature>
<evidence type="ECO:0000256" key="12">
    <source>
        <dbReference type="SAM" id="Phobius"/>
    </source>
</evidence>
<proteinExistence type="inferred from homology"/>
<dbReference type="Pfam" id="PF02386">
    <property type="entry name" value="TrkH"/>
    <property type="match status" value="1"/>
</dbReference>
<feature type="transmembrane region" description="Helical" evidence="12">
    <location>
        <begin position="131"/>
        <end position="148"/>
    </location>
</feature>
<keyword evidence="9 12" id="KW-1133">Transmembrane helix</keyword>
<feature type="transmembrane region" description="Helical" evidence="12">
    <location>
        <begin position="69"/>
        <end position="90"/>
    </location>
</feature>
<keyword evidence="11 12" id="KW-0472">Membrane</keyword>
<dbReference type="PIRSF" id="PIRSF006247">
    <property type="entry name" value="TrkH"/>
    <property type="match status" value="1"/>
</dbReference>
<evidence type="ECO:0000313" key="14">
    <source>
        <dbReference type="Proteomes" id="UP000606870"/>
    </source>
</evidence>
<protein>
    <submittedName>
        <fullName evidence="13">TrkH family potassium uptake protein</fullName>
    </submittedName>
</protein>
<evidence type="ECO:0000256" key="8">
    <source>
        <dbReference type="ARBA" id="ARBA00022958"/>
    </source>
</evidence>
<dbReference type="PANTHER" id="PTHR32024:SF2">
    <property type="entry name" value="TRK SYSTEM POTASSIUM UPTAKE PROTEIN TRKG-RELATED"/>
    <property type="match status" value="1"/>
</dbReference>
<feature type="transmembrane region" description="Helical" evidence="12">
    <location>
        <begin position="449"/>
        <end position="473"/>
    </location>
</feature>
<keyword evidence="5" id="KW-0997">Cell inner membrane</keyword>
<name>A0ABR6VHC0_9FIRM</name>